<dbReference type="AlphaFoldDB" id="A0A0A9A730"/>
<sequence length="82" mass="9965">MRKIACVHHTATPFIVYSQIWSEPIEEIIIYHLIPSDCIHIMISWLIRHVFTPHIQTLIDHKDFRELRHCLLHVRELPHLRR</sequence>
<name>A0A0A9A730_ARUDO</name>
<accession>A0A0A9A730</accession>
<proteinExistence type="predicted"/>
<reference evidence="1" key="1">
    <citation type="submission" date="2014-09" db="EMBL/GenBank/DDBJ databases">
        <authorList>
            <person name="Magalhaes I.L.F."/>
            <person name="Oliveira U."/>
            <person name="Santos F.R."/>
            <person name="Vidigal T.H.D.A."/>
            <person name="Brescovit A.D."/>
            <person name="Santos A.J."/>
        </authorList>
    </citation>
    <scope>NUCLEOTIDE SEQUENCE</scope>
    <source>
        <tissue evidence="1">Shoot tissue taken approximately 20 cm above the soil surface</tissue>
    </source>
</reference>
<protein>
    <submittedName>
        <fullName evidence="1">Uncharacterized protein</fullName>
    </submittedName>
</protein>
<organism evidence="1">
    <name type="scientific">Arundo donax</name>
    <name type="common">Giant reed</name>
    <name type="synonym">Donax arundinaceus</name>
    <dbReference type="NCBI Taxonomy" id="35708"/>
    <lineage>
        <taxon>Eukaryota</taxon>
        <taxon>Viridiplantae</taxon>
        <taxon>Streptophyta</taxon>
        <taxon>Embryophyta</taxon>
        <taxon>Tracheophyta</taxon>
        <taxon>Spermatophyta</taxon>
        <taxon>Magnoliopsida</taxon>
        <taxon>Liliopsida</taxon>
        <taxon>Poales</taxon>
        <taxon>Poaceae</taxon>
        <taxon>PACMAD clade</taxon>
        <taxon>Arundinoideae</taxon>
        <taxon>Arundineae</taxon>
        <taxon>Arundo</taxon>
    </lineage>
</organism>
<dbReference type="EMBL" id="GBRH01255048">
    <property type="protein sequence ID" value="JAD42847.1"/>
    <property type="molecule type" value="Transcribed_RNA"/>
</dbReference>
<evidence type="ECO:0000313" key="1">
    <source>
        <dbReference type="EMBL" id="JAD42847.1"/>
    </source>
</evidence>
<reference evidence="1" key="2">
    <citation type="journal article" date="2015" name="Data Brief">
        <title>Shoot transcriptome of the giant reed, Arundo donax.</title>
        <authorList>
            <person name="Barrero R.A."/>
            <person name="Guerrero F.D."/>
            <person name="Moolhuijzen P."/>
            <person name="Goolsby J.A."/>
            <person name="Tidwell J."/>
            <person name="Bellgard S.E."/>
            <person name="Bellgard M.I."/>
        </authorList>
    </citation>
    <scope>NUCLEOTIDE SEQUENCE</scope>
    <source>
        <tissue evidence="1">Shoot tissue taken approximately 20 cm above the soil surface</tissue>
    </source>
</reference>